<evidence type="ECO:0000256" key="1">
    <source>
        <dbReference type="SAM" id="SignalP"/>
    </source>
</evidence>
<dbReference type="RefSeq" id="WP_199111491.1">
    <property type="nucleotide sequence ID" value="NZ_JAHWXQ010000006.1"/>
</dbReference>
<organism evidence="3 4">
    <name type="scientific">Pontibacter populi</name>
    <dbReference type="NCBI Taxonomy" id="890055"/>
    <lineage>
        <taxon>Bacteria</taxon>
        <taxon>Pseudomonadati</taxon>
        <taxon>Bacteroidota</taxon>
        <taxon>Cytophagia</taxon>
        <taxon>Cytophagales</taxon>
        <taxon>Hymenobacteraceae</taxon>
        <taxon>Pontibacter</taxon>
    </lineage>
</organism>
<dbReference type="PANTHER" id="PTHR38593:SF1">
    <property type="entry name" value="BLR2558 PROTEIN"/>
    <property type="match status" value="1"/>
</dbReference>
<dbReference type="PANTHER" id="PTHR38593">
    <property type="entry name" value="BLR2558 PROTEIN"/>
    <property type="match status" value="1"/>
</dbReference>
<proteinExistence type="predicted"/>
<feature type="domain" description="DUF4142" evidence="2">
    <location>
        <begin position="47"/>
        <end position="174"/>
    </location>
</feature>
<name>A0ABS6XFI6_9BACT</name>
<gene>
    <name evidence="3" type="ORF">KYK27_16945</name>
</gene>
<keyword evidence="1" id="KW-0732">Signal</keyword>
<dbReference type="EMBL" id="JAHWXQ010000006">
    <property type="protein sequence ID" value="MBW3366750.1"/>
    <property type="molecule type" value="Genomic_DNA"/>
</dbReference>
<reference evidence="3 4" key="1">
    <citation type="submission" date="2021-07" db="EMBL/GenBank/DDBJ databases">
        <authorList>
            <person name="Kim M.K."/>
        </authorList>
    </citation>
    <scope>NUCLEOTIDE SEQUENCE [LARGE SCALE GENOMIC DNA]</scope>
    <source>
        <strain evidence="3 4">HLY7-15</strain>
    </source>
</reference>
<keyword evidence="4" id="KW-1185">Reference proteome</keyword>
<evidence type="ECO:0000313" key="3">
    <source>
        <dbReference type="EMBL" id="MBW3366750.1"/>
    </source>
</evidence>
<sequence length="188" mass="21937">MFTNKLIPFALGLILLFLPACDNRRTTQSDTTEVTYTLDRHEPSPMFWDYAASTSMLQTELSKLASEKSQDSMVLTFADSALVIHSKALTRLRRIAEKYKHIQLPDSLTGSDKEMVEEFKLLEGKEFEKRYLEYLMLNHKAQLNRYQETLSETEDPALRQWLNTMRTRLRSQLQFYAEADTVTEVEKL</sequence>
<accession>A0ABS6XFI6</accession>
<dbReference type="Gene3D" id="1.20.1260.10">
    <property type="match status" value="1"/>
</dbReference>
<evidence type="ECO:0000313" key="4">
    <source>
        <dbReference type="Proteomes" id="UP000774935"/>
    </source>
</evidence>
<protein>
    <submittedName>
        <fullName evidence="3">DUF4142 domain-containing protein</fullName>
    </submittedName>
</protein>
<dbReference type="Proteomes" id="UP000774935">
    <property type="component" value="Unassembled WGS sequence"/>
</dbReference>
<feature type="signal peptide" evidence="1">
    <location>
        <begin position="1"/>
        <end position="20"/>
    </location>
</feature>
<dbReference type="InterPro" id="IPR012347">
    <property type="entry name" value="Ferritin-like"/>
</dbReference>
<evidence type="ECO:0000259" key="2">
    <source>
        <dbReference type="Pfam" id="PF13628"/>
    </source>
</evidence>
<comment type="caution">
    <text evidence="3">The sequence shown here is derived from an EMBL/GenBank/DDBJ whole genome shotgun (WGS) entry which is preliminary data.</text>
</comment>
<dbReference type="Pfam" id="PF13628">
    <property type="entry name" value="DUF4142"/>
    <property type="match status" value="1"/>
</dbReference>
<dbReference type="InterPro" id="IPR025419">
    <property type="entry name" value="DUF4142"/>
</dbReference>
<feature type="chain" id="PRO_5045914607" evidence="1">
    <location>
        <begin position="21"/>
        <end position="188"/>
    </location>
</feature>